<sequence length="1219" mass="142153">SQVLEQVVILILNPLGLKKLSVSDAFNSMRKKVVKLYSGREEEEDQWYDARENFSDEDEEWYDANPEENLKPILTKHGIKKKVRKYVINPNGSYDTVHFLDITRDEVEALINSETEPRNVSMSLACEMVRNDPKTEEEVSVVAHFRSKTHKLIGIDDTEEPLNTMKEKMLKSFSEYQKRGSRWRLRRVDLLEIHIGEYQPLRGRGYEPLSKTIREKKAIINMKNDDEECFKWAVTRALNPTEDHPERITRILREQAEELDWEGIEFPTPLNNIKKFERNNNVGVNVFGLDGSHKVCPLRISSNTDSINLFLWKNHYSVIKDMSRLVGSQINEKKNKKHICNRCLNAFGSSELLERHLKLCSNNNYQRHEYPEPGTTTEFKNYERIQTVPFVIYADFECYIEGMDTVERNPNRSSTTQYQMHSPSGFCYYVKCFDNSIYGPKLVHYTQQHEGEDVTKEFVDMLEEEVYDIYNRFKFKEPIRMFFEDIENYERATVCYACRKEFTTKDHKVRDHCHYTGEYRGAAHNTCNLRMRRSKFIPVLFHNLEGYDAHRFIRNLGVSSGDINSLDKLVKGLGRKTKEQRELLKQKGVYPYEYIDGFDRLEETSLPPKEKFFSKLNNENISDPDYERAWNVWNTFNMKTMRNYHDVYLITDVLLLTDVMENFRKVCKTNYGLDPMWYYTASGLAWDAALKLTGVELDLISDPDMHLFIEKGIRGGISTITKRYARADNKFKRWMGKKLSNLSTVIISMLNMVITIITGTKPVVGHDDEGRSAYLSYTDANNLYGWAMSQPLPIKDFKWMDEKELGKWTDYGCILEVDLEYPDDLHDKHNEYPLAPGRITVNEPLLTVSDKRMLNKYNMIAYRISTHGHNSAICRRKQKAVTAHRLISSGDGLLKQYLSLGLKLTKIHRGVKFYEKPWMKGYIQLNTDLRTKGTTDFETDFFKLMNNSVFGKTMENVRNRVDIRLVNNEEKWNKLAQKHNYKSATTFSENLVAVHMMKTSVKLNKPIYLGMSILDISKTFMYDFHYNYIKPKYGDDARLLFTDTDSLCYEIKTEDFFKDISEDVYERFDTSNLGKDHPSGIPTGVNKKVIGMMKLETGAKQIEEFVGLRSKLYAYKMAVDGGEEKKCKGIKKVVIRKEITFEHYKECLFSGSLRESRARAADIFLSMLVGCHGLWYCRNTIVDTRTLRSFSGNRLAVSFLLGEIENFLRVSHKVLSRPA</sequence>
<dbReference type="AlphaFoldDB" id="A0A6S7GS43"/>
<dbReference type="Gene3D" id="3.90.1600.10">
    <property type="entry name" value="Palm domain of DNA polymerase"/>
    <property type="match status" value="1"/>
</dbReference>
<dbReference type="SUPFAM" id="SSF54060">
    <property type="entry name" value="His-Me finger endonucleases"/>
    <property type="match status" value="1"/>
</dbReference>
<proteinExistence type="predicted"/>
<dbReference type="InterPro" id="IPR023211">
    <property type="entry name" value="DNA_pol_palm_dom_sf"/>
</dbReference>
<evidence type="ECO:0000313" key="1">
    <source>
        <dbReference type="EMBL" id="CAB3996294.1"/>
    </source>
</evidence>
<dbReference type="SUPFAM" id="SSF56672">
    <property type="entry name" value="DNA/RNA polymerases"/>
    <property type="match status" value="1"/>
</dbReference>
<protein>
    <submittedName>
        <fullName evidence="1">Uncharacterized protein</fullName>
    </submittedName>
</protein>
<dbReference type="InterPro" id="IPR038563">
    <property type="entry name" value="Endonuclease_7_sf"/>
</dbReference>
<dbReference type="EMBL" id="CACRXK020002840">
    <property type="protein sequence ID" value="CAB3996294.1"/>
    <property type="molecule type" value="Genomic_DNA"/>
</dbReference>
<keyword evidence="2" id="KW-1185">Reference proteome</keyword>
<dbReference type="Proteomes" id="UP001152795">
    <property type="component" value="Unassembled WGS sequence"/>
</dbReference>
<name>A0A6S7GS43_PARCT</name>
<dbReference type="OrthoDB" id="5984779at2759"/>
<dbReference type="Gene3D" id="3.40.1800.10">
    <property type="entry name" value="His-Me finger endonucleases"/>
    <property type="match status" value="1"/>
</dbReference>
<dbReference type="InterPro" id="IPR043502">
    <property type="entry name" value="DNA/RNA_pol_sf"/>
</dbReference>
<gene>
    <name evidence="1" type="ORF">PACLA_8A016006</name>
</gene>
<feature type="non-terminal residue" evidence="1">
    <location>
        <position position="1"/>
    </location>
</feature>
<dbReference type="PANTHER" id="PTHR31511:SF12">
    <property type="entry name" value="RHO TERMINATION FACTOR N-TERMINAL DOMAIN-CONTAINING PROTEIN"/>
    <property type="match status" value="1"/>
</dbReference>
<reference evidence="1" key="1">
    <citation type="submission" date="2020-04" db="EMBL/GenBank/DDBJ databases">
        <authorList>
            <person name="Alioto T."/>
            <person name="Alioto T."/>
            <person name="Gomez Garrido J."/>
        </authorList>
    </citation>
    <scope>NUCLEOTIDE SEQUENCE</scope>
    <source>
        <strain evidence="1">A484AB</strain>
    </source>
</reference>
<dbReference type="InterPro" id="IPR044925">
    <property type="entry name" value="His-Me_finger_sf"/>
</dbReference>
<accession>A0A6S7GS43</accession>
<organism evidence="1 2">
    <name type="scientific">Paramuricea clavata</name>
    <name type="common">Red gorgonian</name>
    <name type="synonym">Violescent sea-whip</name>
    <dbReference type="NCBI Taxonomy" id="317549"/>
    <lineage>
        <taxon>Eukaryota</taxon>
        <taxon>Metazoa</taxon>
        <taxon>Cnidaria</taxon>
        <taxon>Anthozoa</taxon>
        <taxon>Octocorallia</taxon>
        <taxon>Malacalcyonacea</taxon>
        <taxon>Plexauridae</taxon>
        <taxon>Paramuricea</taxon>
    </lineage>
</organism>
<dbReference type="PANTHER" id="PTHR31511">
    <property type="entry name" value="PROTEIN CBG23764"/>
    <property type="match status" value="1"/>
</dbReference>
<evidence type="ECO:0000313" key="2">
    <source>
        <dbReference type="Proteomes" id="UP001152795"/>
    </source>
</evidence>
<comment type="caution">
    <text evidence="1">The sequence shown here is derived from an EMBL/GenBank/DDBJ whole genome shotgun (WGS) entry which is preliminary data.</text>
</comment>